<dbReference type="Gene3D" id="3.40.50.970">
    <property type="match status" value="1"/>
</dbReference>
<dbReference type="InterPro" id="IPR029061">
    <property type="entry name" value="THDP-binding"/>
</dbReference>
<dbReference type="KEGG" id="mbai:MB901379_00935"/>
<proteinExistence type="predicted"/>
<gene>
    <name evidence="1" type="ORF">MB901379_00935</name>
</gene>
<name>A0A3S5CZJ7_9MYCO</name>
<evidence type="ECO:0000313" key="2">
    <source>
        <dbReference type="Proteomes" id="UP000269998"/>
    </source>
</evidence>
<dbReference type="Gene3D" id="3.90.1150.10">
    <property type="entry name" value="Aspartate Aminotransferase, domain 1"/>
    <property type="match status" value="1"/>
</dbReference>
<keyword evidence="2" id="KW-1185">Reference proteome</keyword>
<sequence>MLALVGQPATTMNGLGSFQDTSGRNSALDAEAVFSAVSLSCERVLTPASIVTALPRAIAAAHAGGPAVLLLPKDIQQGLVDIPGRRSATPNLRPIGDPHPIARALRHACGPVTIVADSHANFLYLPSRGRQWRDELADTVMQVRLYEDVGARITVGRRASTQAVLSTVGKSVVVSEC</sequence>
<accession>A0A3S5CZJ7</accession>
<dbReference type="SUPFAM" id="SSF52518">
    <property type="entry name" value="Thiamin diphosphate-binding fold (THDP-binding)"/>
    <property type="match status" value="1"/>
</dbReference>
<organism evidence="1 2">
    <name type="scientific">Mycobacterium basiliense</name>
    <dbReference type="NCBI Taxonomy" id="2094119"/>
    <lineage>
        <taxon>Bacteria</taxon>
        <taxon>Bacillati</taxon>
        <taxon>Actinomycetota</taxon>
        <taxon>Actinomycetes</taxon>
        <taxon>Mycobacteriales</taxon>
        <taxon>Mycobacteriaceae</taxon>
        <taxon>Mycobacterium</taxon>
    </lineage>
</organism>
<evidence type="ECO:0000313" key="1">
    <source>
        <dbReference type="EMBL" id="VDM87396.1"/>
    </source>
</evidence>
<dbReference type="EMBL" id="LR130759">
    <property type="protein sequence ID" value="VDM87396.1"/>
    <property type="molecule type" value="Genomic_DNA"/>
</dbReference>
<dbReference type="Proteomes" id="UP000269998">
    <property type="component" value="Chromosome"/>
</dbReference>
<protein>
    <submittedName>
        <fullName evidence="1">Uncharacterized protein</fullName>
    </submittedName>
</protein>
<dbReference type="InterPro" id="IPR015422">
    <property type="entry name" value="PyrdxlP-dep_Trfase_small"/>
</dbReference>
<dbReference type="GO" id="GO:0000287">
    <property type="term" value="F:magnesium ion binding"/>
    <property type="evidence" value="ECO:0007669"/>
    <property type="project" value="UniProtKB-ARBA"/>
</dbReference>
<dbReference type="AlphaFoldDB" id="A0A3S5CZJ7"/>
<reference evidence="2" key="1">
    <citation type="submission" date="2018-02" db="EMBL/GenBank/DDBJ databases">
        <authorList>
            <person name="Seth-Smith MB H."/>
            <person name="Seth-Smith H."/>
        </authorList>
    </citation>
    <scope>NUCLEOTIDE SEQUENCE [LARGE SCALE GENOMIC DNA]</scope>
</reference>